<evidence type="ECO:0000256" key="17">
    <source>
        <dbReference type="SAM" id="MobiDB-lite"/>
    </source>
</evidence>
<keyword evidence="8 18" id="KW-1133">Transmembrane helix</keyword>
<evidence type="ECO:0000256" key="16">
    <source>
        <dbReference type="RuleBase" id="RU003945"/>
    </source>
</evidence>
<feature type="transmembrane region" description="Helical" evidence="18">
    <location>
        <begin position="30"/>
        <end position="52"/>
    </location>
</feature>
<dbReference type="CDD" id="cd20070">
    <property type="entry name" value="5TM_YidC_Alb3"/>
    <property type="match status" value="1"/>
</dbReference>
<keyword evidence="9 18" id="KW-0472">Membrane</keyword>
<dbReference type="InterPro" id="IPR047196">
    <property type="entry name" value="YidC_ALB_C"/>
</dbReference>
<comment type="similarity">
    <text evidence="2">Belongs to the OXA1/ALB3/YidC family. Type 1 subfamily.</text>
</comment>
<accession>A0ABN2MK80</accession>
<evidence type="ECO:0000313" key="20">
    <source>
        <dbReference type="EMBL" id="GAA1830217.1"/>
    </source>
</evidence>
<feature type="region of interest" description="Disordered" evidence="17">
    <location>
        <begin position="277"/>
        <end position="354"/>
    </location>
</feature>
<name>A0ABN2MK80_9PSEU</name>
<dbReference type="PANTHER" id="PTHR12428">
    <property type="entry name" value="OXA1"/>
    <property type="match status" value="1"/>
</dbReference>
<feature type="compositionally biased region" description="Low complexity" evidence="17">
    <location>
        <begin position="326"/>
        <end position="338"/>
    </location>
</feature>
<dbReference type="InterPro" id="IPR001708">
    <property type="entry name" value="YidC/ALB3/OXA1/COX18"/>
</dbReference>
<dbReference type="NCBIfam" id="NF002899">
    <property type="entry name" value="PRK03449.1"/>
    <property type="match status" value="1"/>
</dbReference>
<dbReference type="Proteomes" id="UP001500449">
    <property type="component" value="Unassembled WGS sequence"/>
</dbReference>
<dbReference type="InterPro" id="IPR028055">
    <property type="entry name" value="YidC/Oxa/ALB_C"/>
</dbReference>
<evidence type="ECO:0000313" key="21">
    <source>
        <dbReference type="Proteomes" id="UP001500449"/>
    </source>
</evidence>
<feature type="compositionally biased region" description="Low complexity" evidence="17">
    <location>
        <begin position="306"/>
        <end position="318"/>
    </location>
</feature>
<evidence type="ECO:0000256" key="18">
    <source>
        <dbReference type="SAM" id="Phobius"/>
    </source>
</evidence>
<organism evidence="20 21">
    <name type="scientific">Pseudonocardia ailaonensis</name>
    <dbReference type="NCBI Taxonomy" id="367279"/>
    <lineage>
        <taxon>Bacteria</taxon>
        <taxon>Bacillati</taxon>
        <taxon>Actinomycetota</taxon>
        <taxon>Actinomycetes</taxon>
        <taxon>Pseudonocardiales</taxon>
        <taxon>Pseudonocardiaceae</taxon>
        <taxon>Pseudonocardia</taxon>
    </lineage>
</organism>
<evidence type="ECO:0000256" key="14">
    <source>
        <dbReference type="ARBA" id="ARBA00033245"/>
    </source>
</evidence>
<evidence type="ECO:0000256" key="3">
    <source>
        <dbReference type="ARBA" id="ARBA00015325"/>
    </source>
</evidence>
<dbReference type="NCBIfam" id="TIGR03592">
    <property type="entry name" value="yidC_oxa1_cterm"/>
    <property type="match status" value="1"/>
</dbReference>
<feature type="transmembrane region" description="Helical" evidence="18">
    <location>
        <begin position="178"/>
        <end position="199"/>
    </location>
</feature>
<reference evidence="20 21" key="1">
    <citation type="journal article" date="2019" name="Int. J. Syst. Evol. Microbiol.">
        <title>The Global Catalogue of Microorganisms (GCM) 10K type strain sequencing project: providing services to taxonomists for standard genome sequencing and annotation.</title>
        <authorList>
            <consortium name="The Broad Institute Genomics Platform"/>
            <consortium name="The Broad Institute Genome Sequencing Center for Infectious Disease"/>
            <person name="Wu L."/>
            <person name="Ma J."/>
        </authorList>
    </citation>
    <scope>NUCLEOTIDE SEQUENCE [LARGE SCALE GENOMIC DNA]</scope>
    <source>
        <strain evidence="20 21">JCM 16009</strain>
    </source>
</reference>
<feature type="transmembrane region" description="Helical" evidence="18">
    <location>
        <begin position="220"/>
        <end position="247"/>
    </location>
</feature>
<evidence type="ECO:0000256" key="1">
    <source>
        <dbReference type="ARBA" id="ARBA00004651"/>
    </source>
</evidence>
<dbReference type="Pfam" id="PF02096">
    <property type="entry name" value="60KD_IMP"/>
    <property type="match status" value="1"/>
</dbReference>
<comment type="subcellular location">
    <subcellularLocation>
        <location evidence="1">Cell membrane</location>
        <topology evidence="1">Multi-pass membrane protein</topology>
    </subcellularLocation>
    <subcellularLocation>
        <location evidence="16">Membrane</location>
        <topology evidence="16">Multi-pass membrane protein</topology>
    </subcellularLocation>
</comment>
<feature type="transmembrane region" description="Helical" evidence="18">
    <location>
        <begin position="98"/>
        <end position="118"/>
    </location>
</feature>
<protein>
    <recommendedName>
        <fullName evidence="3">Membrane protein insertase YidC</fullName>
    </recommendedName>
    <alternativeName>
        <fullName evidence="15">Foldase YidC</fullName>
    </alternativeName>
    <alternativeName>
        <fullName evidence="14">Membrane integrase YidC</fullName>
    </alternativeName>
    <alternativeName>
        <fullName evidence="13">Membrane protein YidC</fullName>
    </alternativeName>
</protein>
<evidence type="ECO:0000256" key="8">
    <source>
        <dbReference type="ARBA" id="ARBA00022989"/>
    </source>
</evidence>
<evidence type="ECO:0000256" key="2">
    <source>
        <dbReference type="ARBA" id="ARBA00010527"/>
    </source>
</evidence>
<sequence length="354" mass="38817">MLDFLYYPVSAVMWFWHQVFGLVLGPSNGVAWALSVVFLVLTLRALMIKPVLSQMRSAQKMRRLAPHIAELRKKHGKDRVKLAEETQKLHREHGVSPLGSFLPALVQVPVFIALLHVLRYFNRPGLSFEQNAALPNYVFGPDEVRSFLEARLFGAPLSSYIAMPQNLLDSFGAHVDRWHVVVVAVPLILAAAVATHVTARWSQRRQQLDPATPGAGIMKLFPWLFPLGVVAGGLFFAFPIAILVYWLTGNAWTLAQQHLITKKLDREEAALPPVVAVAESARGPKPGQKPVAPRPGAKPVTRTHVAPKQAAPKQAAQHPARKEAAPKQAAQKQAARKPGSPRSKPVRTAGTGQA</sequence>
<comment type="function">
    <text evidence="11">Required for the insertion and/or proper folding and/or complex formation of integral membrane proteins into the membrane. Involved in integration of membrane proteins that insert both dependently and independently of the Sec translocase complex, as well as at least some lipoproteins. Aids folding of multispanning membrane proteins.</text>
</comment>
<dbReference type="RefSeq" id="WP_344411890.1">
    <property type="nucleotide sequence ID" value="NZ_BAAAQK010000002.1"/>
</dbReference>
<evidence type="ECO:0000256" key="9">
    <source>
        <dbReference type="ARBA" id="ARBA00023136"/>
    </source>
</evidence>
<evidence type="ECO:0000256" key="4">
    <source>
        <dbReference type="ARBA" id="ARBA00022448"/>
    </source>
</evidence>
<gene>
    <name evidence="20" type="primary">yidC_1</name>
    <name evidence="20" type="ORF">GCM10009836_05230</name>
</gene>
<keyword evidence="21" id="KW-1185">Reference proteome</keyword>
<feature type="domain" description="Membrane insertase YidC/Oxa/ALB C-terminal" evidence="19">
    <location>
        <begin position="32"/>
        <end position="262"/>
    </location>
</feature>
<evidence type="ECO:0000256" key="7">
    <source>
        <dbReference type="ARBA" id="ARBA00022927"/>
    </source>
</evidence>
<comment type="caution">
    <text evidence="20">The sequence shown here is derived from an EMBL/GenBank/DDBJ whole genome shotgun (WGS) entry which is preliminary data.</text>
</comment>
<evidence type="ECO:0000256" key="11">
    <source>
        <dbReference type="ARBA" id="ARBA00025034"/>
    </source>
</evidence>
<keyword evidence="4" id="KW-0813">Transport</keyword>
<evidence type="ECO:0000259" key="19">
    <source>
        <dbReference type="Pfam" id="PF02096"/>
    </source>
</evidence>
<evidence type="ECO:0000256" key="5">
    <source>
        <dbReference type="ARBA" id="ARBA00022475"/>
    </source>
</evidence>
<evidence type="ECO:0000256" key="10">
    <source>
        <dbReference type="ARBA" id="ARBA00023186"/>
    </source>
</evidence>
<evidence type="ECO:0000256" key="13">
    <source>
        <dbReference type="ARBA" id="ARBA00031538"/>
    </source>
</evidence>
<keyword evidence="7" id="KW-0653">Protein transport</keyword>
<evidence type="ECO:0000256" key="6">
    <source>
        <dbReference type="ARBA" id="ARBA00022692"/>
    </source>
</evidence>
<dbReference type="EMBL" id="BAAAQK010000002">
    <property type="protein sequence ID" value="GAA1830217.1"/>
    <property type="molecule type" value="Genomic_DNA"/>
</dbReference>
<keyword evidence="6 16" id="KW-0812">Transmembrane</keyword>
<dbReference type="PANTHER" id="PTHR12428:SF65">
    <property type="entry name" value="CYTOCHROME C OXIDASE ASSEMBLY PROTEIN COX18, MITOCHONDRIAL"/>
    <property type="match status" value="1"/>
</dbReference>
<evidence type="ECO:0000256" key="12">
    <source>
        <dbReference type="ARBA" id="ARBA00026028"/>
    </source>
</evidence>
<keyword evidence="5" id="KW-1003">Cell membrane</keyword>
<evidence type="ECO:0000256" key="15">
    <source>
        <dbReference type="ARBA" id="ARBA00033342"/>
    </source>
</evidence>
<comment type="subunit">
    <text evidence="12">Interacts with the Sec translocase complex via SecD. Specifically interacts with transmembrane segments of nascent integral membrane proteins during membrane integration.</text>
</comment>
<proteinExistence type="inferred from homology"/>
<keyword evidence="10" id="KW-0143">Chaperone</keyword>